<feature type="domain" description="Lipoxygenase" evidence="5">
    <location>
        <begin position="217"/>
        <end position="423"/>
    </location>
</feature>
<feature type="region of interest" description="Disordered" evidence="4">
    <location>
        <begin position="1"/>
        <end position="67"/>
    </location>
</feature>
<gene>
    <name evidence="6" type="ORF">TRITD_5Bv1G002860</name>
</gene>
<dbReference type="Gene3D" id="4.10.375.10">
    <property type="entry name" value="Lipoxygenase-1, Domain 2"/>
    <property type="match status" value="1"/>
</dbReference>
<evidence type="ECO:0000256" key="4">
    <source>
        <dbReference type="SAM" id="MobiDB-lite"/>
    </source>
</evidence>
<dbReference type="SUPFAM" id="SSF49723">
    <property type="entry name" value="Lipase/lipooxygenase domain (PLAT/LH2 domain)"/>
    <property type="match status" value="1"/>
</dbReference>
<feature type="compositionally biased region" description="Basic and acidic residues" evidence="4">
    <location>
        <begin position="295"/>
        <end position="306"/>
    </location>
</feature>
<feature type="region of interest" description="Disordered" evidence="4">
    <location>
        <begin position="261"/>
        <end position="306"/>
    </location>
</feature>
<dbReference type="InterPro" id="IPR000907">
    <property type="entry name" value="LipOase"/>
</dbReference>
<keyword evidence="3" id="KW-0560">Oxidoreductase</keyword>
<dbReference type="PANTHER" id="PTHR11771">
    <property type="entry name" value="LIPOXYGENASE"/>
    <property type="match status" value="1"/>
</dbReference>
<dbReference type="FunFam" id="4.10.375.10:FF:000003">
    <property type="entry name" value="Lipoxygenase"/>
    <property type="match status" value="1"/>
</dbReference>
<accession>A0A9R0WXU0</accession>
<dbReference type="Gene3D" id="4.10.372.10">
    <property type="entry name" value="Lipoxygenase-1, Domain 3"/>
    <property type="match status" value="1"/>
</dbReference>
<feature type="compositionally biased region" description="Low complexity" evidence="4">
    <location>
        <begin position="39"/>
        <end position="64"/>
    </location>
</feature>
<proteinExistence type="predicted"/>
<dbReference type="Proteomes" id="UP000324705">
    <property type="component" value="Chromosome 5B"/>
</dbReference>
<reference evidence="6 7" key="1">
    <citation type="submission" date="2017-09" db="EMBL/GenBank/DDBJ databases">
        <authorList>
            <consortium name="International Durum Wheat Genome Sequencing Consortium (IDWGSC)"/>
            <person name="Milanesi L."/>
        </authorList>
    </citation>
    <scope>NUCLEOTIDE SEQUENCE [LARGE SCALE GENOMIC DNA]</scope>
    <source>
        <strain evidence="7">cv. Svevo</strain>
    </source>
</reference>
<evidence type="ECO:0000313" key="7">
    <source>
        <dbReference type="Proteomes" id="UP000324705"/>
    </source>
</evidence>
<sequence>MLTATKSLVGGACAAPSPARRRTFVVPEARRKPGNGRRTSVSKVGSTSTTTTTTTTLSTDSNGTAVGTVARPDAHVRDRTQTTEMKATVTVHMSKAAGVRDFLYDLILKTWLHVDLVSSELDPKRGRSGSPSPGPSSTQVEWTTSGTCTRPPSRCRDPLDPLAPFKSQTTTTARCCWGTSRSSPPARRSPPSRFTATPGSTPRTAPPTSVFSFPRRSYLPSQTPKGVEGLRKRELEILRGTGCGERKEHDRIYDYDVYNDLGNPDDKKNPTTRPVLGGKEHPYPRRCRTGRPRSKKDPFSEERSHKDHIYVPRDEAFTERKMGAFDTKKFMSQLHALTTGIKTAKHKDQSFPSLSAIDKLYDDNFRNQPVQPEGGKQFAWFRDEEFARQTIAGMNPLSIQNYICRSFLSRASWMRQPTARRTP</sequence>
<dbReference type="InterPro" id="IPR013819">
    <property type="entry name" value="LipOase_C"/>
</dbReference>
<evidence type="ECO:0000256" key="2">
    <source>
        <dbReference type="ARBA" id="ARBA00022964"/>
    </source>
</evidence>
<feature type="compositionally biased region" description="Basic residues" evidence="4">
    <location>
        <begin position="284"/>
        <end position="294"/>
    </location>
</feature>
<evidence type="ECO:0000259" key="5">
    <source>
        <dbReference type="PROSITE" id="PS51393"/>
    </source>
</evidence>
<keyword evidence="2" id="KW-0223">Dioxygenase</keyword>
<evidence type="ECO:0000313" key="6">
    <source>
        <dbReference type="EMBL" id="VAI26375.1"/>
    </source>
</evidence>
<dbReference type="InterPro" id="IPR036392">
    <property type="entry name" value="PLAT/LH2_dom_sf"/>
</dbReference>
<evidence type="ECO:0000256" key="1">
    <source>
        <dbReference type="ARBA" id="ARBA00022723"/>
    </source>
</evidence>
<dbReference type="Pfam" id="PF00305">
    <property type="entry name" value="Lipoxygenase"/>
    <property type="match status" value="2"/>
</dbReference>
<dbReference type="GO" id="GO:0016702">
    <property type="term" value="F:oxidoreductase activity, acting on single donors with incorporation of molecular oxygen, incorporation of two atoms of oxygen"/>
    <property type="evidence" value="ECO:0007669"/>
    <property type="project" value="InterPro"/>
</dbReference>
<dbReference type="GO" id="GO:0046872">
    <property type="term" value="F:metal ion binding"/>
    <property type="evidence" value="ECO:0007669"/>
    <property type="project" value="UniProtKB-KW"/>
</dbReference>
<dbReference type="Gramene" id="TRITD5Bv1G002860.8">
    <property type="protein sequence ID" value="TRITD5Bv1G002860.8"/>
    <property type="gene ID" value="TRITD5Bv1G002860"/>
</dbReference>
<feature type="compositionally biased region" description="Polar residues" evidence="4">
    <location>
        <begin position="138"/>
        <end position="150"/>
    </location>
</feature>
<feature type="region of interest" description="Disordered" evidence="4">
    <location>
        <begin position="121"/>
        <end position="227"/>
    </location>
</feature>
<keyword evidence="1" id="KW-0479">Metal-binding</keyword>
<dbReference type="SUPFAM" id="SSF48484">
    <property type="entry name" value="Lipoxigenase"/>
    <property type="match status" value="1"/>
</dbReference>
<dbReference type="EMBL" id="LT934120">
    <property type="protein sequence ID" value="VAI26375.1"/>
    <property type="molecule type" value="Genomic_DNA"/>
</dbReference>
<dbReference type="InterPro" id="IPR036226">
    <property type="entry name" value="LipOase_C_sf"/>
</dbReference>
<dbReference type="AlphaFoldDB" id="A0A9R0WXU0"/>
<evidence type="ECO:0000256" key="3">
    <source>
        <dbReference type="ARBA" id="ARBA00023002"/>
    </source>
</evidence>
<name>A0A9R0WXU0_TRITD</name>
<feature type="compositionally biased region" description="Low complexity" evidence="4">
    <location>
        <begin position="128"/>
        <end position="137"/>
    </location>
</feature>
<protein>
    <recommendedName>
        <fullName evidence="5">Lipoxygenase domain-containing protein</fullName>
    </recommendedName>
</protein>
<feature type="compositionally biased region" description="Low complexity" evidence="4">
    <location>
        <begin position="180"/>
        <end position="193"/>
    </location>
</feature>
<dbReference type="InterPro" id="IPR001246">
    <property type="entry name" value="LipOase_plant"/>
</dbReference>
<feature type="compositionally biased region" description="Polar residues" evidence="4">
    <location>
        <begin position="194"/>
        <end position="211"/>
    </location>
</feature>
<dbReference type="GO" id="GO:0034440">
    <property type="term" value="P:lipid oxidation"/>
    <property type="evidence" value="ECO:0007669"/>
    <property type="project" value="InterPro"/>
</dbReference>
<organism evidence="6 7">
    <name type="scientific">Triticum turgidum subsp. durum</name>
    <name type="common">Durum wheat</name>
    <name type="synonym">Triticum durum</name>
    <dbReference type="NCBI Taxonomy" id="4567"/>
    <lineage>
        <taxon>Eukaryota</taxon>
        <taxon>Viridiplantae</taxon>
        <taxon>Streptophyta</taxon>
        <taxon>Embryophyta</taxon>
        <taxon>Tracheophyta</taxon>
        <taxon>Spermatophyta</taxon>
        <taxon>Magnoliopsida</taxon>
        <taxon>Liliopsida</taxon>
        <taxon>Poales</taxon>
        <taxon>Poaceae</taxon>
        <taxon>BOP clade</taxon>
        <taxon>Pooideae</taxon>
        <taxon>Triticodae</taxon>
        <taxon>Triticeae</taxon>
        <taxon>Triticinae</taxon>
        <taxon>Triticum</taxon>
    </lineage>
</organism>
<dbReference type="PROSITE" id="PS51393">
    <property type="entry name" value="LIPOXYGENASE_3"/>
    <property type="match status" value="1"/>
</dbReference>
<dbReference type="PRINTS" id="PR00468">
    <property type="entry name" value="PLTLPOXGNASE"/>
</dbReference>
<dbReference type="InterPro" id="IPR027433">
    <property type="entry name" value="Lipoxygenase_dom_3"/>
</dbReference>
<keyword evidence="7" id="KW-1185">Reference proteome</keyword>